<accession>A0AA52EDR1</accession>
<feature type="transmembrane region" description="Helical" evidence="1">
    <location>
        <begin position="25"/>
        <end position="45"/>
    </location>
</feature>
<organism evidence="2 3">
    <name type="scientific">Temperatibacter marinus</name>
    <dbReference type="NCBI Taxonomy" id="1456591"/>
    <lineage>
        <taxon>Bacteria</taxon>
        <taxon>Pseudomonadati</taxon>
        <taxon>Pseudomonadota</taxon>
        <taxon>Alphaproteobacteria</taxon>
        <taxon>Kordiimonadales</taxon>
        <taxon>Temperatibacteraceae</taxon>
        <taxon>Temperatibacter</taxon>
    </lineage>
</organism>
<evidence type="ECO:0000313" key="3">
    <source>
        <dbReference type="Proteomes" id="UP001268683"/>
    </source>
</evidence>
<proteinExistence type="predicted"/>
<evidence type="ECO:0000313" key="2">
    <source>
        <dbReference type="EMBL" id="WND02911.1"/>
    </source>
</evidence>
<name>A0AA52EDR1_9PROT</name>
<protein>
    <submittedName>
        <fullName evidence="2">Uncharacterized protein</fullName>
    </submittedName>
</protein>
<gene>
    <name evidence="2" type="ORF">QGN29_00855</name>
</gene>
<keyword evidence="1" id="KW-1133">Transmembrane helix</keyword>
<keyword evidence="3" id="KW-1185">Reference proteome</keyword>
<dbReference type="EMBL" id="CP123872">
    <property type="protein sequence ID" value="WND02911.1"/>
    <property type="molecule type" value="Genomic_DNA"/>
</dbReference>
<dbReference type="Proteomes" id="UP001268683">
    <property type="component" value="Chromosome"/>
</dbReference>
<dbReference type="RefSeq" id="WP_310798751.1">
    <property type="nucleotide sequence ID" value="NZ_CP123872.1"/>
</dbReference>
<dbReference type="AlphaFoldDB" id="A0AA52EDR1"/>
<keyword evidence="1" id="KW-0812">Transmembrane</keyword>
<reference evidence="2" key="1">
    <citation type="submission" date="2023-04" db="EMBL/GenBank/DDBJ databases">
        <title>Complete genome sequence of Temperatibacter marinus.</title>
        <authorList>
            <person name="Rong J.-C."/>
            <person name="Yi M.-L."/>
            <person name="Zhao Q."/>
        </authorList>
    </citation>
    <scope>NUCLEOTIDE SEQUENCE</scope>
    <source>
        <strain evidence="2">NBRC 110045</strain>
    </source>
</reference>
<keyword evidence="1" id="KW-0472">Membrane</keyword>
<sequence>MSNNSEEFPTQQVEVTENMKKRNKALGLALVGLVFLITVVTIYRLDQVTP</sequence>
<dbReference type="KEGG" id="tmk:QGN29_00855"/>
<evidence type="ECO:0000256" key="1">
    <source>
        <dbReference type="SAM" id="Phobius"/>
    </source>
</evidence>